<dbReference type="Gene3D" id="1.10.1660.10">
    <property type="match status" value="1"/>
</dbReference>
<accession>A0ABW4Q1E4</accession>
<dbReference type="RefSeq" id="WP_377827318.1">
    <property type="nucleotide sequence ID" value="NZ_BAAAIS010000003.1"/>
</dbReference>
<proteinExistence type="predicted"/>
<sequence length="71" mass="7854">MARLVDTLAAAHAARVKPALIRTWATRGHLEPHGRDARGRTLYRLDDVYRAAARRSSTSRAQPVDDSSTNV</sequence>
<comment type="caution">
    <text evidence="2">The sequence shown here is derived from an EMBL/GenBank/DDBJ whole genome shotgun (WGS) entry which is preliminary data.</text>
</comment>
<dbReference type="Proteomes" id="UP001597280">
    <property type="component" value="Unassembled WGS sequence"/>
</dbReference>
<dbReference type="InterPro" id="IPR009061">
    <property type="entry name" value="DNA-bd_dom_put_sf"/>
</dbReference>
<dbReference type="SUPFAM" id="SSF46955">
    <property type="entry name" value="Putative DNA-binding domain"/>
    <property type="match status" value="1"/>
</dbReference>
<feature type="domain" description="HTH merR-type" evidence="1">
    <location>
        <begin position="10"/>
        <end position="52"/>
    </location>
</feature>
<dbReference type="EMBL" id="JBHUFL010000003">
    <property type="protein sequence ID" value="MFD1836225.1"/>
    <property type="molecule type" value="Genomic_DNA"/>
</dbReference>
<evidence type="ECO:0000313" key="2">
    <source>
        <dbReference type="EMBL" id="MFD1836225.1"/>
    </source>
</evidence>
<evidence type="ECO:0000313" key="3">
    <source>
        <dbReference type="Proteomes" id="UP001597280"/>
    </source>
</evidence>
<dbReference type="Pfam" id="PF13411">
    <property type="entry name" value="MerR_1"/>
    <property type="match status" value="1"/>
</dbReference>
<reference evidence="3" key="1">
    <citation type="journal article" date="2019" name="Int. J. Syst. Evol. Microbiol.">
        <title>The Global Catalogue of Microorganisms (GCM) 10K type strain sequencing project: providing services to taxonomists for standard genome sequencing and annotation.</title>
        <authorList>
            <consortium name="The Broad Institute Genomics Platform"/>
            <consortium name="The Broad Institute Genome Sequencing Center for Infectious Disease"/>
            <person name="Wu L."/>
            <person name="Ma J."/>
        </authorList>
    </citation>
    <scope>NUCLEOTIDE SEQUENCE [LARGE SCALE GENOMIC DNA]</scope>
    <source>
        <strain evidence="3">JCM 11650</strain>
    </source>
</reference>
<protein>
    <submittedName>
        <fullName evidence="2">MerR family transcriptional regulator</fullName>
    </submittedName>
</protein>
<evidence type="ECO:0000259" key="1">
    <source>
        <dbReference type="Pfam" id="PF13411"/>
    </source>
</evidence>
<dbReference type="InterPro" id="IPR000551">
    <property type="entry name" value="MerR-type_HTH_dom"/>
</dbReference>
<name>A0ABW4Q1E4_9MICO</name>
<organism evidence="2 3">
    <name type="scientific">Brachybacterium rhamnosum</name>
    <dbReference type="NCBI Taxonomy" id="173361"/>
    <lineage>
        <taxon>Bacteria</taxon>
        <taxon>Bacillati</taxon>
        <taxon>Actinomycetota</taxon>
        <taxon>Actinomycetes</taxon>
        <taxon>Micrococcales</taxon>
        <taxon>Dermabacteraceae</taxon>
        <taxon>Brachybacterium</taxon>
    </lineage>
</organism>
<keyword evidence="3" id="KW-1185">Reference proteome</keyword>
<gene>
    <name evidence="2" type="ORF">ACFSDA_14235</name>
</gene>